<dbReference type="InterPro" id="IPR006311">
    <property type="entry name" value="TAT_signal"/>
</dbReference>
<dbReference type="InterPro" id="IPR017767">
    <property type="entry name" value="PC-PLC"/>
</dbReference>
<evidence type="ECO:0000256" key="1">
    <source>
        <dbReference type="ARBA" id="ARBA00009717"/>
    </source>
</evidence>
<dbReference type="InterPro" id="IPR007312">
    <property type="entry name" value="Phosphoesterase"/>
</dbReference>
<dbReference type="SUPFAM" id="SSF53649">
    <property type="entry name" value="Alkaline phosphatase-like"/>
    <property type="match status" value="1"/>
</dbReference>
<evidence type="ECO:0000259" key="5">
    <source>
        <dbReference type="Pfam" id="PF05506"/>
    </source>
</evidence>
<evidence type="ECO:0000313" key="7">
    <source>
        <dbReference type="Proteomes" id="UP000540556"/>
    </source>
</evidence>
<dbReference type="Gene3D" id="3.40.720.10">
    <property type="entry name" value="Alkaline Phosphatase, subunit A"/>
    <property type="match status" value="2"/>
</dbReference>
<evidence type="ECO:0000313" key="6">
    <source>
        <dbReference type="EMBL" id="MBB2205574.1"/>
    </source>
</evidence>
<dbReference type="GO" id="GO:0034480">
    <property type="term" value="F:phosphatidylcholine phospholipase C activity"/>
    <property type="evidence" value="ECO:0007669"/>
    <property type="project" value="UniProtKB-EC"/>
</dbReference>
<dbReference type="EC" id="3.1.4.3" evidence="2"/>
<accession>A0A7W4KES7</accession>
<organism evidence="6 7">
    <name type="scientific">Gluconacetobacter takamatsuzukensis</name>
    <dbReference type="NCBI Taxonomy" id="1286190"/>
    <lineage>
        <taxon>Bacteria</taxon>
        <taxon>Pseudomonadati</taxon>
        <taxon>Pseudomonadota</taxon>
        <taxon>Alphaproteobacteria</taxon>
        <taxon>Acetobacterales</taxon>
        <taxon>Acetobacteraceae</taxon>
        <taxon>Gluconacetobacter</taxon>
    </lineage>
</organism>
<dbReference type="AlphaFoldDB" id="A0A7W4KES7"/>
<feature type="domain" description="Bacterial phospholipase C C-terminal" evidence="5">
    <location>
        <begin position="630"/>
        <end position="733"/>
    </location>
</feature>
<keyword evidence="3" id="KW-0378">Hydrolase</keyword>
<feature type="region of interest" description="Disordered" evidence="4">
    <location>
        <begin position="463"/>
        <end position="491"/>
    </location>
</feature>
<dbReference type="Pfam" id="PF05506">
    <property type="entry name" value="PLipase_C_C"/>
    <property type="match status" value="1"/>
</dbReference>
<evidence type="ECO:0000256" key="2">
    <source>
        <dbReference type="ARBA" id="ARBA00012018"/>
    </source>
</evidence>
<comment type="similarity">
    <text evidence="1">Belongs to the bacterial phospholipase C family.</text>
</comment>
<dbReference type="InterPro" id="IPR008475">
    <property type="entry name" value="PLipase_C_C"/>
</dbReference>
<proteinExistence type="inferred from homology"/>
<dbReference type="NCBIfam" id="TIGR03396">
    <property type="entry name" value="PC_PLC"/>
    <property type="match status" value="1"/>
</dbReference>
<evidence type="ECO:0000256" key="3">
    <source>
        <dbReference type="ARBA" id="ARBA00022801"/>
    </source>
</evidence>
<dbReference type="EMBL" id="JABEQK010000008">
    <property type="protein sequence ID" value="MBB2205574.1"/>
    <property type="molecule type" value="Genomic_DNA"/>
</dbReference>
<feature type="compositionally biased region" description="Basic and acidic residues" evidence="4">
    <location>
        <begin position="476"/>
        <end position="490"/>
    </location>
</feature>
<dbReference type="PROSITE" id="PS51318">
    <property type="entry name" value="TAT"/>
    <property type="match status" value="1"/>
</dbReference>
<sequence>MTTRRDFLKYALLSGAAGATEALPAAIRRAFAIAPNPGTSWRDAEHVVILMQENRSFDHMFGTLQGVRGFNDPRAMRLANGNPVMAQSGTSGSGTSGQTWLPWRLNIRDTRITWMGSIPHSRDSQVDAWNDGGHDRWIDAKTSPYEHYARYPLTMGYYTREDLPFYYALADAFTICDQHYCGAMTSTTPNRLLFWTGTLRDLQAADSRVYMRNEEIMEGGLTWTTFPERLEKAGISWKFYQNELTQTGGMTGRERAWLSNFGSNVLECFDRYCVSANPGFGAWIDARMGDYTAHIDGLMKQDPSAARDEQLAATRTLLDILIRRRAAAGRTPDMLQPEERALFEKAFVTNSGDPDYRALETLAFPNGDRTLHMDAPRGDILHRFRQDVRTGTLPAVSWLAAPEHFSDHPTSPWYGAWYVSEIMDILTENPDVWKKTIFLITYDENDGYFDHCCSYAAPDPYRPETGRSSASIGPDGLEHTSARDERDRGVPARMARGGPIGLGFRVPLIVASPWSRGGWVNSELCEHTSTLQFLEAFAREKFGKTITETNISPWRRAISGDLTSCFRPYDGTVPSLPHLDRDTHLHAIEAARDQPLPGGFHALGAAELAALRADPATLRATVRQEPGTRPSCALPYEPYCDGGLTPDGEQLALRLRAGRALHGARAAGLPFNIYCHGMVPDPPRRQTTMQAGTYAVAAGDTLDTAFDLAHFAGRLYEVTVHAPNGFYRRFRGRQGGLRLQAECRYLHAPGKDLVLRVTNTTPRTVTVACALANQRTRQTLRLPPGRAAEAAFNLAADAMWYDLTLTSPAEPELAYQFAGRVETGRPGITDPTMGI</sequence>
<dbReference type="PANTHER" id="PTHR31956">
    <property type="entry name" value="NON-SPECIFIC PHOSPHOLIPASE C4-RELATED"/>
    <property type="match status" value="1"/>
</dbReference>
<comment type="caution">
    <text evidence="6">The sequence shown here is derived from an EMBL/GenBank/DDBJ whole genome shotgun (WGS) entry which is preliminary data.</text>
</comment>
<gene>
    <name evidence="6" type="ORF">HLH27_11160</name>
</gene>
<dbReference type="GO" id="GO:0016042">
    <property type="term" value="P:lipid catabolic process"/>
    <property type="evidence" value="ECO:0007669"/>
    <property type="project" value="InterPro"/>
</dbReference>
<dbReference type="Pfam" id="PF04185">
    <property type="entry name" value="Phosphoesterase"/>
    <property type="match status" value="2"/>
</dbReference>
<dbReference type="InterPro" id="IPR017850">
    <property type="entry name" value="Alkaline_phosphatase_core_sf"/>
</dbReference>
<dbReference type="PANTHER" id="PTHR31956:SF1">
    <property type="entry name" value="NON-SPECIFIC PHOSPHOLIPASE C1"/>
    <property type="match status" value="1"/>
</dbReference>
<name>A0A7W4KES7_9PROT</name>
<evidence type="ECO:0000256" key="4">
    <source>
        <dbReference type="SAM" id="MobiDB-lite"/>
    </source>
</evidence>
<dbReference type="RefSeq" id="WP_182950118.1">
    <property type="nucleotide sequence ID" value="NZ_JABEQK010000008.1"/>
</dbReference>
<protein>
    <recommendedName>
        <fullName evidence="2">phospholipase C</fullName>
        <ecNumber evidence="2">3.1.4.3</ecNumber>
    </recommendedName>
</protein>
<reference evidence="6 7" key="1">
    <citation type="submission" date="2020-04" db="EMBL/GenBank/DDBJ databases">
        <title>Description of novel Gluconacetobacter.</title>
        <authorList>
            <person name="Sombolestani A."/>
        </authorList>
    </citation>
    <scope>NUCLEOTIDE SEQUENCE [LARGE SCALE GENOMIC DNA]</scope>
    <source>
        <strain evidence="6 7">LMG 27800</strain>
    </source>
</reference>
<dbReference type="Proteomes" id="UP000540556">
    <property type="component" value="Unassembled WGS sequence"/>
</dbReference>
<keyword evidence="7" id="KW-1185">Reference proteome</keyword>